<feature type="compositionally biased region" description="Basic and acidic residues" evidence="1">
    <location>
        <begin position="596"/>
        <end position="606"/>
    </location>
</feature>
<dbReference type="Proteomes" id="UP000244309">
    <property type="component" value="Unassembled WGS sequence"/>
</dbReference>
<dbReference type="RefSeq" id="XP_025341745.1">
    <property type="nucleotide sequence ID" value="XM_025487937.1"/>
</dbReference>
<reference evidence="2 3" key="1">
    <citation type="submission" date="2017-12" db="EMBL/GenBank/DDBJ databases">
        <title>Genome Sequence of a Multidrug-Resistant Candida haemulonii Isolate from a Patient with Chronic Leg Ulcers in Israel.</title>
        <authorList>
            <person name="Chow N.A."/>
            <person name="Gade L."/>
            <person name="Batra D."/>
            <person name="Rowe L.A."/>
            <person name="Ben-Ami R."/>
            <person name="Loparev V.N."/>
            <person name="Litvintseva A.P."/>
        </authorList>
    </citation>
    <scope>NUCLEOTIDE SEQUENCE [LARGE SCALE GENOMIC DNA]</scope>
    <source>
        <strain evidence="2 3">B11899</strain>
    </source>
</reference>
<dbReference type="EMBL" id="PKFO01000004">
    <property type="protein sequence ID" value="PVH20805.1"/>
    <property type="molecule type" value="Genomic_DNA"/>
</dbReference>
<evidence type="ECO:0000313" key="3">
    <source>
        <dbReference type="Proteomes" id="UP000244309"/>
    </source>
</evidence>
<evidence type="ECO:0000256" key="1">
    <source>
        <dbReference type="SAM" id="MobiDB-lite"/>
    </source>
</evidence>
<dbReference type="AlphaFoldDB" id="A0A2V1ASN2"/>
<organism evidence="2 3">
    <name type="scientific">Candidozyma haemuli</name>
    <dbReference type="NCBI Taxonomy" id="45357"/>
    <lineage>
        <taxon>Eukaryota</taxon>
        <taxon>Fungi</taxon>
        <taxon>Dikarya</taxon>
        <taxon>Ascomycota</taxon>
        <taxon>Saccharomycotina</taxon>
        <taxon>Pichiomycetes</taxon>
        <taxon>Metschnikowiaceae</taxon>
        <taxon>Candidozyma</taxon>
    </lineage>
</organism>
<evidence type="ECO:0000313" key="2">
    <source>
        <dbReference type="EMBL" id="PVH20805.1"/>
    </source>
</evidence>
<proteinExistence type="predicted"/>
<keyword evidence="3" id="KW-1185">Reference proteome</keyword>
<dbReference type="GeneID" id="37009643"/>
<name>A0A2V1ASN2_9ASCO</name>
<feature type="region of interest" description="Disordered" evidence="1">
    <location>
        <begin position="321"/>
        <end position="428"/>
    </location>
</feature>
<feature type="compositionally biased region" description="Low complexity" evidence="1">
    <location>
        <begin position="330"/>
        <end position="371"/>
    </location>
</feature>
<feature type="region of interest" description="Disordered" evidence="1">
    <location>
        <begin position="241"/>
        <end position="300"/>
    </location>
</feature>
<accession>A0A2V1ASN2</accession>
<protein>
    <submittedName>
        <fullName evidence="2">Uncharacterized protein</fullName>
    </submittedName>
</protein>
<sequence length="666" mass="72827">MVQVFTFQLPIDSMDSENLQTLKSTLDIPMDIEYLEKFFTHYFQSTSSPQARTLFQSKVDAKMAELVTKPASSTDIAPATSTETVVSDVSLVSASSSSGTDLSALKEPVSCSPALTKVKKASILQKKACSLPKWSDTFSKKQIKRLSTFKPSRPAPKLIIHDGKLPKKHFYAHKAVNGLQTPSKMAVPSVQKIEASGKLHKSNLQPGSYHHFKKLLKFQPFYDQYQDDGLSAQNAEKSYVLPGKPFTAPRTKLREESSTTKVSIETNKSSQIKTLSSESSKALASIPAVPKEPVPSKAPKVSAWDMKVDYKQWISSSNGVKDEVKKATKTSKTSKATKASKNSKPSNASKAPKTSKASKSPKASKTPKSSNVSEPPKSPRSPETPKSPNAPKSSKSSTDSKASWASVLSQPPATKKQKTKSQSEKRFHPGKYLSKFKNYFHKSASPVEQPENGISHVSPIEEPSEHLPVITDEQVVVDPPNNLQVSTFSYYHHFNKLSKLLEYHQTYHQYAPQVSTAVKACHTPVTETLPVTLHGASISFNSPRTVKVPDQKELKLLERTKIKEAAPSSDETSSNSSSCLSETNIHSVASSSPDADSPKASKEKTTSIKAPVASSVSKDEVSPIASKSSHPMPSKAKLRRKRKTALKKCAKYDAPVVFRPFAVSER</sequence>
<dbReference type="VEuPathDB" id="FungiDB:CXQ85_004313"/>
<gene>
    <name evidence="2" type="ORF">CXQ85_004313</name>
</gene>
<feature type="compositionally biased region" description="Low complexity" evidence="1">
    <location>
        <begin position="386"/>
        <end position="406"/>
    </location>
</feature>
<feature type="region of interest" description="Disordered" evidence="1">
    <location>
        <begin position="558"/>
        <end position="644"/>
    </location>
</feature>
<feature type="compositionally biased region" description="Polar residues" evidence="1">
    <location>
        <begin position="259"/>
        <end position="282"/>
    </location>
</feature>
<comment type="caution">
    <text evidence="2">The sequence shown here is derived from an EMBL/GenBank/DDBJ whole genome shotgun (WGS) entry which is preliminary data.</text>
</comment>
<dbReference type="OrthoDB" id="10325162at2759"/>
<feature type="compositionally biased region" description="Low complexity" evidence="1">
    <location>
        <begin position="568"/>
        <end position="581"/>
    </location>
</feature>